<reference evidence="2" key="1">
    <citation type="journal article" date="2019" name="Plant Biotechnol. J.">
        <title>Genome sequencing of the Australian wild diploid species Gossypium australe highlights disease resistance and delayed gland morphogenesis.</title>
        <authorList>
            <person name="Cai Y."/>
            <person name="Cai X."/>
            <person name="Wang Q."/>
            <person name="Wang P."/>
            <person name="Zhang Y."/>
            <person name="Cai C."/>
            <person name="Xu Y."/>
            <person name="Wang K."/>
            <person name="Zhou Z."/>
            <person name="Wang C."/>
            <person name="Geng S."/>
            <person name="Li B."/>
            <person name="Dong Q."/>
            <person name="Hou Y."/>
            <person name="Wang H."/>
            <person name="Ai P."/>
            <person name="Liu Z."/>
            <person name="Yi F."/>
            <person name="Sun M."/>
            <person name="An G."/>
            <person name="Cheng J."/>
            <person name="Zhang Y."/>
            <person name="Shi Q."/>
            <person name="Xie Y."/>
            <person name="Shi X."/>
            <person name="Chang Y."/>
            <person name="Huang F."/>
            <person name="Chen Y."/>
            <person name="Hong S."/>
            <person name="Mi L."/>
            <person name="Sun Q."/>
            <person name="Zhang L."/>
            <person name="Zhou B."/>
            <person name="Peng R."/>
            <person name="Zhang X."/>
            <person name="Liu F."/>
        </authorList>
    </citation>
    <scope>NUCLEOTIDE SEQUENCE [LARGE SCALE GENOMIC DNA]</scope>
    <source>
        <strain evidence="2">cv. PA1801</strain>
    </source>
</reference>
<proteinExistence type="predicted"/>
<keyword evidence="2" id="KW-1185">Reference proteome</keyword>
<dbReference type="OrthoDB" id="5428238at2759"/>
<organism evidence="1 2">
    <name type="scientific">Gossypium australe</name>
    <dbReference type="NCBI Taxonomy" id="47621"/>
    <lineage>
        <taxon>Eukaryota</taxon>
        <taxon>Viridiplantae</taxon>
        <taxon>Streptophyta</taxon>
        <taxon>Embryophyta</taxon>
        <taxon>Tracheophyta</taxon>
        <taxon>Spermatophyta</taxon>
        <taxon>Magnoliopsida</taxon>
        <taxon>eudicotyledons</taxon>
        <taxon>Gunneridae</taxon>
        <taxon>Pentapetalae</taxon>
        <taxon>rosids</taxon>
        <taxon>malvids</taxon>
        <taxon>Malvales</taxon>
        <taxon>Malvaceae</taxon>
        <taxon>Malvoideae</taxon>
        <taxon>Gossypium</taxon>
    </lineage>
</organism>
<accession>A0A5B6WR92</accession>
<keyword evidence="1" id="KW-0548">Nucleotidyltransferase</keyword>
<evidence type="ECO:0000313" key="1">
    <source>
        <dbReference type="EMBL" id="KAA3483953.1"/>
    </source>
</evidence>
<dbReference type="AlphaFoldDB" id="A0A5B6WR92"/>
<sequence>MLQIGIIEVEVFDVWGIDLMRPFSIIALPTNDTKTIVRFLKKNILSRLGTPRALVNDNVM</sequence>
<keyword evidence="1" id="KW-0695">RNA-directed DNA polymerase</keyword>
<evidence type="ECO:0000313" key="2">
    <source>
        <dbReference type="Proteomes" id="UP000325315"/>
    </source>
</evidence>
<name>A0A5B6WR92_9ROSI</name>
<dbReference type="Proteomes" id="UP000325315">
    <property type="component" value="Unassembled WGS sequence"/>
</dbReference>
<dbReference type="EMBL" id="SMMG02000002">
    <property type="protein sequence ID" value="KAA3483953.1"/>
    <property type="molecule type" value="Genomic_DNA"/>
</dbReference>
<protein>
    <submittedName>
        <fullName evidence="1">Reverse transcriptase</fullName>
    </submittedName>
</protein>
<keyword evidence="1" id="KW-0808">Transferase</keyword>
<comment type="caution">
    <text evidence="1">The sequence shown here is derived from an EMBL/GenBank/DDBJ whole genome shotgun (WGS) entry which is preliminary data.</text>
</comment>
<gene>
    <name evidence="1" type="ORF">EPI10_006074</name>
</gene>
<dbReference type="GO" id="GO:0003964">
    <property type="term" value="F:RNA-directed DNA polymerase activity"/>
    <property type="evidence" value="ECO:0007669"/>
    <property type="project" value="UniProtKB-KW"/>
</dbReference>